<evidence type="ECO:0000256" key="11">
    <source>
        <dbReference type="RuleBase" id="RU365097"/>
    </source>
</evidence>
<gene>
    <name evidence="13" type="ORF">GCM10023351_29860</name>
</gene>
<dbReference type="PANTHER" id="PTHR30406">
    <property type="entry name" value="SULFATE TRANSPORT SYSTEM PERMEASE PROTEIN"/>
    <property type="match status" value="1"/>
</dbReference>
<evidence type="ECO:0000256" key="7">
    <source>
        <dbReference type="ARBA" id="ARBA00023032"/>
    </source>
</evidence>
<keyword evidence="11" id="KW-1003">Cell membrane</keyword>
<dbReference type="InterPro" id="IPR000515">
    <property type="entry name" value="MetI-like"/>
</dbReference>
<evidence type="ECO:0000259" key="12">
    <source>
        <dbReference type="PROSITE" id="PS50928"/>
    </source>
</evidence>
<feature type="transmembrane region" description="Helical" evidence="10">
    <location>
        <begin position="62"/>
        <end position="86"/>
    </location>
</feature>
<keyword evidence="6 10" id="KW-1133">Transmembrane helix</keyword>
<dbReference type="InterPro" id="IPR011867">
    <property type="entry name" value="ModB_ABC"/>
</dbReference>
<accession>A0ABP9AK03</accession>
<name>A0ABP9AK03_9MICO</name>
<dbReference type="SUPFAM" id="SSF161098">
    <property type="entry name" value="MetI-like"/>
    <property type="match status" value="1"/>
</dbReference>
<keyword evidence="7" id="KW-0764">Sulfate transport</keyword>
<evidence type="ECO:0000256" key="1">
    <source>
        <dbReference type="ARBA" id="ARBA00004141"/>
    </source>
</evidence>
<evidence type="ECO:0000256" key="2">
    <source>
        <dbReference type="ARBA" id="ARBA00011779"/>
    </source>
</evidence>
<feature type="transmembrane region" description="Helical" evidence="10">
    <location>
        <begin position="20"/>
        <end position="42"/>
    </location>
</feature>
<dbReference type="RefSeq" id="WP_345440890.1">
    <property type="nucleotide sequence ID" value="NZ_BAABKO010000006.1"/>
</dbReference>
<keyword evidence="14" id="KW-1185">Reference proteome</keyword>
<dbReference type="Pfam" id="PF00528">
    <property type="entry name" value="BPD_transp_1"/>
    <property type="match status" value="1"/>
</dbReference>
<evidence type="ECO:0000256" key="9">
    <source>
        <dbReference type="ARBA" id="ARBA00025323"/>
    </source>
</evidence>
<dbReference type="PANTHER" id="PTHR30406:SF8">
    <property type="entry name" value="SULFATE TRANSPORT SYSTEM PERMEASE PROTEIN CYST"/>
    <property type="match status" value="1"/>
</dbReference>
<evidence type="ECO:0000256" key="10">
    <source>
        <dbReference type="RuleBase" id="RU363032"/>
    </source>
</evidence>
<comment type="caution">
    <text evidence="13">The sequence shown here is derived from an EMBL/GenBank/DDBJ whole genome shotgun (WGS) entry which is preliminary data.</text>
</comment>
<dbReference type="NCBIfam" id="TIGR02141">
    <property type="entry name" value="modB_ABC"/>
    <property type="match status" value="1"/>
</dbReference>
<organism evidence="13 14">
    <name type="scientific">Microbacterium gilvum</name>
    <dbReference type="NCBI Taxonomy" id="1336204"/>
    <lineage>
        <taxon>Bacteria</taxon>
        <taxon>Bacillati</taxon>
        <taxon>Actinomycetota</taxon>
        <taxon>Actinomycetes</taxon>
        <taxon>Micrococcales</taxon>
        <taxon>Microbacteriaceae</taxon>
        <taxon>Microbacterium</taxon>
    </lineage>
</organism>
<dbReference type="CDD" id="cd06261">
    <property type="entry name" value="TM_PBP2"/>
    <property type="match status" value="1"/>
</dbReference>
<comment type="subcellular location">
    <subcellularLocation>
        <location evidence="10">Cell membrane</location>
        <topology evidence="10">Multi-pass membrane protein</topology>
    </subcellularLocation>
    <subcellularLocation>
        <location evidence="1">Membrane</location>
        <topology evidence="1">Multi-pass membrane protein</topology>
    </subcellularLocation>
</comment>
<feature type="transmembrane region" description="Helical" evidence="10">
    <location>
        <begin position="184"/>
        <end position="205"/>
    </location>
</feature>
<protein>
    <recommendedName>
        <fullName evidence="11">Molybdenum transport system permease</fullName>
    </recommendedName>
</protein>
<sequence length="270" mass="28152">MAVRADRTRAMVTTDLPRWLWIPAAAGFAFLLIPLAALVARADWGGFWGLLTSEAALDALGLSVRTALVSTALCLVIGIPLATVFARARFPGLQVVRALVLVPLVLPPVVGGIALLYAFGRRGLVGQALTPFGVQIPFTEVAVVMAQTFVALPFLVMSVEGALRSAGTRYGAVAATLGASPVRVLWRVTLPLIAPGILSGAILSFSRALGEFGATLAFAGSLQGVTRTLPLQVYLVRESDSASAVALSLVLIVLAVAGVVLAYRPRRVAT</sequence>
<feature type="transmembrane region" description="Helical" evidence="10">
    <location>
        <begin position="140"/>
        <end position="163"/>
    </location>
</feature>
<dbReference type="InterPro" id="IPR006469">
    <property type="entry name" value="NifC_ABC_porter"/>
</dbReference>
<dbReference type="PROSITE" id="PS50928">
    <property type="entry name" value="ABC_TM1"/>
    <property type="match status" value="1"/>
</dbReference>
<evidence type="ECO:0000256" key="3">
    <source>
        <dbReference type="ARBA" id="ARBA00022448"/>
    </source>
</evidence>
<dbReference type="InterPro" id="IPR005667">
    <property type="entry name" value="Sulph_transpt2"/>
</dbReference>
<evidence type="ECO:0000313" key="14">
    <source>
        <dbReference type="Proteomes" id="UP001501645"/>
    </source>
</evidence>
<dbReference type="Gene3D" id="1.10.3720.10">
    <property type="entry name" value="MetI-like"/>
    <property type="match status" value="1"/>
</dbReference>
<evidence type="ECO:0000256" key="4">
    <source>
        <dbReference type="ARBA" id="ARBA00022505"/>
    </source>
</evidence>
<feature type="transmembrane region" description="Helical" evidence="10">
    <location>
        <begin position="242"/>
        <end position="263"/>
    </location>
</feature>
<comment type="similarity">
    <text evidence="11">Belongs to the binding-protein-dependent transport system permease family. CysTW subfamily.</text>
</comment>
<dbReference type="Proteomes" id="UP001501645">
    <property type="component" value="Unassembled WGS sequence"/>
</dbReference>
<feature type="transmembrane region" description="Helical" evidence="10">
    <location>
        <begin position="98"/>
        <end position="120"/>
    </location>
</feature>
<keyword evidence="4 11" id="KW-0500">Molybdenum</keyword>
<evidence type="ECO:0000313" key="13">
    <source>
        <dbReference type="EMBL" id="GAA4782579.1"/>
    </source>
</evidence>
<proteinExistence type="inferred from homology"/>
<keyword evidence="5 10" id="KW-0812">Transmembrane</keyword>
<keyword evidence="3 10" id="KW-0813">Transport</keyword>
<evidence type="ECO:0000256" key="5">
    <source>
        <dbReference type="ARBA" id="ARBA00022692"/>
    </source>
</evidence>
<keyword evidence="8 10" id="KW-0472">Membrane</keyword>
<dbReference type="InterPro" id="IPR035906">
    <property type="entry name" value="MetI-like_sf"/>
</dbReference>
<dbReference type="NCBIfam" id="TIGR01581">
    <property type="entry name" value="Mo_ABC_porter"/>
    <property type="match status" value="1"/>
</dbReference>
<comment type="function">
    <text evidence="11">Part of the binding-protein-dependent transport system for molybdenum; probably responsible for the translocation of the substrate across the membrane.</text>
</comment>
<reference evidence="14" key="1">
    <citation type="journal article" date="2019" name="Int. J. Syst. Evol. Microbiol.">
        <title>The Global Catalogue of Microorganisms (GCM) 10K type strain sequencing project: providing services to taxonomists for standard genome sequencing and annotation.</title>
        <authorList>
            <consortium name="The Broad Institute Genomics Platform"/>
            <consortium name="The Broad Institute Genome Sequencing Center for Infectious Disease"/>
            <person name="Wu L."/>
            <person name="Ma J."/>
        </authorList>
    </citation>
    <scope>NUCLEOTIDE SEQUENCE [LARGE SCALE GENOMIC DNA]</scope>
    <source>
        <strain evidence="14">JCM 18537</strain>
    </source>
</reference>
<comment type="subunit">
    <text evidence="2">The complex is composed of two ATP-binding proteins (CysA), two transmembrane proteins (CysT and CysW) and a solute-binding protein (CysP).</text>
</comment>
<feature type="domain" description="ABC transmembrane type-1" evidence="12">
    <location>
        <begin position="60"/>
        <end position="262"/>
    </location>
</feature>
<dbReference type="EMBL" id="BAABKO010000006">
    <property type="protein sequence ID" value="GAA4782579.1"/>
    <property type="molecule type" value="Genomic_DNA"/>
</dbReference>
<evidence type="ECO:0000256" key="8">
    <source>
        <dbReference type="ARBA" id="ARBA00023136"/>
    </source>
</evidence>
<comment type="function">
    <text evidence="9">Part of the ABC transporter complex CysAWTP (TC 3.A.1.6.1) involved in sulfate/thiosulfate import. Probably responsible for the translocation of the substrate across the membrane.</text>
</comment>
<evidence type="ECO:0000256" key="6">
    <source>
        <dbReference type="ARBA" id="ARBA00022989"/>
    </source>
</evidence>